<dbReference type="InterPro" id="IPR004089">
    <property type="entry name" value="MCPsignal_dom"/>
</dbReference>
<dbReference type="PRINTS" id="PR00260">
    <property type="entry name" value="CHEMTRNSDUCR"/>
</dbReference>
<dbReference type="GO" id="GO:0006935">
    <property type="term" value="P:chemotaxis"/>
    <property type="evidence" value="ECO:0007669"/>
    <property type="project" value="InterPro"/>
</dbReference>
<dbReference type="GeneID" id="60657259"/>
<dbReference type="InterPro" id="IPR004090">
    <property type="entry name" value="Chemotax_Me-accpt_rcpt"/>
</dbReference>
<comment type="similarity">
    <text evidence="2">Belongs to the methyl-accepting chemotaxis (MCP) protein family.</text>
</comment>
<keyword evidence="1 3" id="KW-0807">Transducer</keyword>
<dbReference type="EMBL" id="JRPH02000006">
    <property type="protein sequence ID" value="TLE05604.1"/>
    <property type="molecule type" value="Genomic_DNA"/>
</dbReference>
<dbReference type="Pfam" id="PF08495">
    <property type="entry name" value="FIST"/>
    <property type="match status" value="1"/>
</dbReference>
<protein>
    <submittedName>
        <fullName evidence="5">Chemotaxis protein</fullName>
    </submittedName>
</protein>
<dbReference type="SMART" id="SM00897">
    <property type="entry name" value="FIST"/>
    <property type="match status" value="1"/>
</dbReference>
<dbReference type="PROSITE" id="PS50111">
    <property type="entry name" value="CHEMOTAXIS_TRANSDUC_2"/>
    <property type="match status" value="1"/>
</dbReference>
<evidence type="ECO:0000256" key="2">
    <source>
        <dbReference type="ARBA" id="ARBA00029447"/>
    </source>
</evidence>
<dbReference type="AlphaFoldDB" id="A0A6D2CAT9"/>
<dbReference type="Pfam" id="PF10442">
    <property type="entry name" value="FIST_C"/>
    <property type="match status" value="1"/>
</dbReference>
<dbReference type="SUPFAM" id="SSF58104">
    <property type="entry name" value="Methyl-accepting chemotaxis protein (MCP) signaling domain"/>
    <property type="match status" value="1"/>
</dbReference>
<dbReference type="PANTHER" id="PTHR32089:SF41">
    <property type="entry name" value="METHYL-ACCEPTING CHEMOTAXIS PROTEIN"/>
    <property type="match status" value="1"/>
</dbReference>
<dbReference type="SMART" id="SM00283">
    <property type="entry name" value="MA"/>
    <property type="match status" value="1"/>
</dbReference>
<accession>A0A6D2CAT9</accession>
<dbReference type="PANTHER" id="PTHR32089">
    <property type="entry name" value="METHYL-ACCEPTING CHEMOTAXIS PROTEIN MCPB"/>
    <property type="match status" value="1"/>
</dbReference>
<dbReference type="SMART" id="SM01204">
    <property type="entry name" value="FIST_C"/>
    <property type="match status" value="1"/>
</dbReference>
<dbReference type="Proteomes" id="UP000029870">
    <property type="component" value="Unassembled WGS sequence"/>
</dbReference>
<name>A0A6D2CAT9_9HELI</name>
<evidence type="ECO:0000256" key="3">
    <source>
        <dbReference type="PROSITE-ProRule" id="PRU00284"/>
    </source>
</evidence>
<comment type="caution">
    <text evidence="5">The sequence shown here is derived from an EMBL/GenBank/DDBJ whole genome shotgun (WGS) entry which is preliminary data.</text>
</comment>
<dbReference type="Gene3D" id="1.10.287.950">
    <property type="entry name" value="Methyl-accepting chemotaxis protein"/>
    <property type="match status" value="1"/>
</dbReference>
<dbReference type="InterPro" id="IPR013702">
    <property type="entry name" value="FIST_domain_N"/>
</dbReference>
<evidence type="ECO:0000313" key="6">
    <source>
        <dbReference type="Proteomes" id="UP000029870"/>
    </source>
</evidence>
<dbReference type="GO" id="GO:0007165">
    <property type="term" value="P:signal transduction"/>
    <property type="evidence" value="ECO:0007669"/>
    <property type="project" value="UniProtKB-KW"/>
</dbReference>
<gene>
    <name evidence="5" type="ORF">LS77_002635</name>
</gene>
<evidence type="ECO:0000259" key="4">
    <source>
        <dbReference type="PROSITE" id="PS50111"/>
    </source>
</evidence>
<feature type="domain" description="Methyl-accepting transducer" evidence="4">
    <location>
        <begin position="438"/>
        <end position="652"/>
    </location>
</feature>
<dbReference type="GO" id="GO:0004888">
    <property type="term" value="F:transmembrane signaling receptor activity"/>
    <property type="evidence" value="ECO:0007669"/>
    <property type="project" value="InterPro"/>
</dbReference>
<reference evidence="5 6" key="1">
    <citation type="journal article" date="2014" name="Genome Announc.">
        <title>Draft genome sequences of eight enterohepatic helicobacter species isolated from both laboratory and wild rodents.</title>
        <authorList>
            <person name="Sheh A."/>
            <person name="Shen Z."/>
            <person name="Fox J.G."/>
        </authorList>
    </citation>
    <scope>NUCLEOTIDE SEQUENCE [LARGE SCALE GENOMIC DNA]</scope>
    <source>
        <strain evidence="5 6">Missouri</strain>
    </source>
</reference>
<evidence type="ECO:0000256" key="1">
    <source>
        <dbReference type="ARBA" id="ARBA00023224"/>
    </source>
</evidence>
<evidence type="ECO:0000313" key="5">
    <source>
        <dbReference type="EMBL" id="TLE05604.1"/>
    </source>
</evidence>
<organism evidence="5 6">
    <name type="scientific">Helicobacter bilis</name>
    <dbReference type="NCBI Taxonomy" id="37372"/>
    <lineage>
        <taxon>Bacteria</taxon>
        <taxon>Pseudomonadati</taxon>
        <taxon>Campylobacterota</taxon>
        <taxon>Epsilonproteobacteria</taxon>
        <taxon>Campylobacterales</taxon>
        <taxon>Helicobacteraceae</taxon>
        <taxon>Helicobacter</taxon>
    </lineage>
</organism>
<sequence>MFGFRKKQQKEQITTHIVSLYLKSHEIEERLNNLTIQPKLAIGYLMPNMDFASIANKIKQTLPHDCVVILASSSGLLCSQDELKTCDKFYGNDMEGDGIAIMLFAASMIEHIHVHTLPLHKDSADINAQISQLESEVRKVNLPFKATHTDTLGYVLVDGLSGSESFLMEAIYNAGKLPCFYVGGSAGGKLDFKNTYIYNNTSVVQNVAVLTYVKLRESYRFGIFKTQNFAPTNTHFVVLDADMKTRVITDFLDTKTYTQVNALQALATHFNCPVEKVPTYMQEYTFGVKIQDEIYVRSVANFDIENGKICLYCDVDKGEEILLLKRTDFIESTKKDYEEFARNKPKPLGAIFNDCILRRLNNTQRLSSMQIFNDFPVVGFSTFGELLGVNINETLSAIFFYKQENGVFSDVLVDSFHRQYAQYKTYFITKKMRKLELVNNINQKMLSQLKSSVPTFKSVSDTLAHVAEDFKCVENNLDDVNLSFDSFVSGLTSAMDRNSENMNLEDYIKSLLSGIDDLNRILDIIAGIADQTNLLALNAAIEAARAGEHGRGFAVVADEVRSLAERTQKSLVDTNTSVKSVIENVQTIDQCVKNTNQGMCDIQEQSHNISSTITELINNGKAISTMIAQKSQIGDDLDRELEHIAVYERILEVLYK</sequence>
<dbReference type="InterPro" id="IPR019494">
    <property type="entry name" value="FIST_C"/>
</dbReference>
<dbReference type="GO" id="GO:0016020">
    <property type="term" value="C:membrane"/>
    <property type="evidence" value="ECO:0007669"/>
    <property type="project" value="InterPro"/>
</dbReference>
<proteinExistence type="inferred from homology"/>
<dbReference type="RefSeq" id="WP_004088219.1">
    <property type="nucleotide sequence ID" value="NZ_JAERIZ010000002.1"/>
</dbReference>
<dbReference type="Pfam" id="PF00015">
    <property type="entry name" value="MCPsignal"/>
    <property type="match status" value="1"/>
</dbReference>